<dbReference type="Proteomes" id="UP000198310">
    <property type="component" value="Unassembled WGS sequence"/>
</dbReference>
<protein>
    <submittedName>
        <fullName evidence="1">Uncharacterized protein</fullName>
    </submittedName>
</protein>
<reference evidence="2" key="1">
    <citation type="submission" date="2017-06" db="EMBL/GenBank/DDBJ databases">
        <authorList>
            <person name="Varghese N."/>
            <person name="Submissions S."/>
        </authorList>
    </citation>
    <scope>NUCLEOTIDE SEQUENCE [LARGE SCALE GENOMIC DNA]</scope>
    <source>
        <strain evidence="2">DSM 28041</strain>
    </source>
</reference>
<dbReference type="EMBL" id="FZNS01000002">
    <property type="protein sequence ID" value="SNR39208.1"/>
    <property type="molecule type" value="Genomic_DNA"/>
</dbReference>
<evidence type="ECO:0000313" key="1">
    <source>
        <dbReference type="EMBL" id="SNR39208.1"/>
    </source>
</evidence>
<proteinExistence type="predicted"/>
<gene>
    <name evidence="1" type="ORF">SAMN06269173_10237</name>
</gene>
<evidence type="ECO:0000313" key="2">
    <source>
        <dbReference type="Proteomes" id="UP000198310"/>
    </source>
</evidence>
<sequence length="223" mass="25087">MKQNYFSLAFGLLLCTSCISNREEEYTLPSNLLAWQPYHTGDVLRFGQDRSSKVRTFTITEVNSHFITYRTGGTAPVYLGPSTKIKAQQLDIVARRTDTIQYQPTPTSTPAHPDSVLIAPTTLLSMSSTEYGNHTYVFWDRGFGYLLPLNHVLKGEALYDTTAQLLPTMRLGTIAYDSVLRVSDGPHILPTSPRTKSTRRIYYAKGYGVVGFVEGSTLWYRLQ</sequence>
<name>A0A238VY99_9BACT</name>
<dbReference type="RefSeq" id="WP_089331790.1">
    <property type="nucleotide sequence ID" value="NZ_FZNS01000002.1"/>
</dbReference>
<accession>A0A238VY99</accession>
<organism evidence="1 2">
    <name type="scientific">Hymenobacter mucosus</name>
    <dbReference type="NCBI Taxonomy" id="1411120"/>
    <lineage>
        <taxon>Bacteria</taxon>
        <taxon>Pseudomonadati</taxon>
        <taxon>Bacteroidota</taxon>
        <taxon>Cytophagia</taxon>
        <taxon>Cytophagales</taxon>
        <taxon>Hymenobacteraceae</taxon>
        <taxon>Hymenobacter</taxon>
    </lineage>
</organism>
<dbReference type="AlphaFoldDB" id="A0A238VY99"/>
<keyword evidence="2" id="KW-1185">Reference proteome</keyword>